<dbReference type="Proteomes" id="UP001152320">
    <property type="component" value="Chromosome 12"/>
</dbReference>
<sequence>MARDGDNLVEIAISVAKQGIWQEIVLTVISHHPRTTNNPRAGKRGGVDFEGRKPTVKETLRPSVMSVQGGSKSGMYVDGSVCGVNVVFLVDTGANITIISPEV</sequence>
<dbReference type="PROSITE" id="PS50175">
    <property type="entry name" value="ASP_PROT_RETROV"/>
    <property type="match status" value="1"/>
</dbReference>
<dbReference type="InterPro" id="IPR001995">
    <property type="entry name" value="Peptidase_A2_cat"/>
</dbReference>
<dbReference type="PROSITE" id="PS00141">
    <property type="entry name" value="ASP_PROTEASE"/>
    <property type="match status" value="1"/>
</dbReference>
<gene>
    <name evidence="4" type="ORF">HOLleu_26168</name>
</gene>
<dbReference type="InterPro" id="IPR001969">
    <property type="entry name" value="Aspartic_peptidase_AS"/>
</dbReference>
<dbReference type="SUPFAM" id="SSF50630">
    <property type="entry name" value="Acid proteases"/>
    <property type="match status" value="1"/>
</dbReference>
<evidence type="ECO:0000259" key="3">
    <source>
        <dbReference type="PROSITE" id="PS50175"/>
    </source>
</evidence>
<protein>
    <recommendedName>
        <fullName evidence="3">Peptidase A2 domain-containing protein</fullName>
    </recommendedName>
</protein>
<evidence type="ECO:0000256" key="2">
    <source>
        <dbReference type="SAM" id="MobiDB-lite"/>
    </source>
</evidence>
<dbReference type="EMBL" id="JAIZAY010000012">
    <property type="protein sequence ID" value="KAJ8032603.1"/>
    <property type="molecule type" value="Genomic_DNA"/>
</dbReference>
<proteinExistence type="predicted"/>
<feature type="domain" description="Peptidase A2" evidence="3">
    <location>
        <begin position="86"/>
        <end position="103"/>
    </location>
</feature>
<evidence type="ECO:0000256" key="1">
    <source>
        <dbReference type="ARBA" id="ARBA00022801"/>
    </source>
</evidence>
<evidence type="ECO:0000313" key="4">
    <source>
        <dbReference type="EMBL" id="KAJ8032603.1"/>
    </source>
</evidence>
<reference evidence="4" key="1">
    <citation type="submission" date="2021-10" db="EMBL/GenBank/DDBJ databases">
        <title>Tropical sea cucumber genome reveals ecological adaptation and Cuvierian tubules defense mechanism.</title>
        <authorList>
            <person name="Chen T."/>
        </authorList>
    </citation>
    <scope>NUCLEOTIDE SEQUENCE</scope>
    <source>
        <strain evidence="4">Nanhai2018</strain>
        <tissue evidence="4">Muscle</tissue>
    </source>
</reference>
<keyword evidence="1" id="KW-0378">Hydrolase</keyword>
<dbReference type="InterPro" id="IPR021109">
    <property type="entry name" value="Peptidase_aspartic_dom_sf"/>
</dbReference>
<feature type="region of interest" description="Disordered" evidence="2">
    <location>
        <begin position="33"/>
        <end position="53"/>
    </location>
</feature>
<name>A0A9Q1BTX3_HOLLE</name>
<evidence type="ECO:0000313" key="5">
    <source>
        <dbReference type="Proteomes" id="UP001152320"/>
    </source>
</evidence>
<accession>A0A9Q1BTX3</accession>
<organism evidence="4 5">
    <name type="scientific">Holothuria leucospilota</name>
    <name type="common">Black long sea cucumber</name>
    <name type="synonym">Mertensiothuria leucospilota</name>
    <dbReference type="NCBI Taxonomy" id="206669"/>
    <lineage>
        <taxon>Eukaryota</taxon>
        <taxon>Metazoa</taxon>
        <taxon>Echinodermata</taxon>
        <taxon>Eleutherozoa</taxon>
        <taxon>Echinozoa</taxon>
        <taxon>Holothuroidea</taxon>
        <taxon>Aspidochirotacea</taxon>
        <taxon>Aspidochirotida</taxon>
        <taxon>Holothuriidae</taxon>
        <taxon>Holothuria</taxon>
    </lineage>
</organism>
<comment type="caution">
    <text evidence="4">The sequence shown here is derived from an EMBL/GenBank/DDBJ whole genome shotgun (WGS) entry which is preliminary data.</text>
</comment>
<dbReference type="GO" id="GO:0006508">
    <property type="term" value="P:proteolysis"/>
    <property type="evidence" value="ECO:0007669"/>
    <property type="project" value="InterPro"/>
</dbReference>
<dbReference type="Gene3D" id="2.40.70.10">
    <property type="entry name" value="Acid Proteases"/>
    <property type="match status" value="1"/>
</dbReference>
<dbReference type="GO" id="GO:0004190">
    <property type="term" value="F:aspartic-type endopeptidase activity"/>
    <property type="evidence" value="ECO:0007669"/>
    <property type="project" value="InterPro"/>
</dbReference>
<keyword evidence="5" id="KW-1185">Reference proteome</keyword>
<dbReference type="AlphaFoldDB" id="A0A9Q1BTX3"/>